<evidence type="ECO:0000313" key="1">
    <source>
        <dbReference type="EMBL" id="CAB4005101.1"/>
    </source>
</evidence>
<proteinExistence type="predicted"/>
<name>A0A6S7IFZ3_PARCT</name>
<organism evidence="1 2">
    <name type="scientific">Paramuricea clavata</name>
    <name type="common">Red gorgonian</name>
    <name type="synonym">Violescent sea-whip</name>
    <dbReference type="NCBI Taxonomy" id="317549"/>
    <lineage>
        <taxon>Eukaryota</taxon>
        <taxon>Metazoa</taxon>
        <taxon>Cnidaria</taxon>
        <taxon>Anthozoa</taxon>
        <taxon>Octocorallia</taxon>
        <taxon>Malacalcyonacea</taxon>
        <taxon>Plexauridae</taxon>
        <taxon>Paramuricea</taxon>
    </lineage>
</organism>
<accession>A0A6S7IFZ3</accession>
<evidence type="ECO:0000313" key="2">
    <source>
        <dbReference type="Proteomes" id="UP001152795"/>
    </source>
</evidence>
<comment type="caution">
    <text evidence="1">The sequence shown here is derived from an EMBL/GenBank/DDBJ whole genome shotgun (WGS) entry which is preliminary data.</text>
</comment>
<dbReference type="AlphaFoldDB" id="A0A6S7IFZ3"/>
<sequence length="320" mass="36159">MDVQLVQENGDHTRKPLAILLHVQEETYLANVRNIIAEEVSDIMPPGKYHFCFGGTIVSKVMEKELRLKQILEKSDDASLHVAVLSIDLLDNEEGSQGEVGLKHEGTQSPSFVSSVFETGYVHDYESFQPTNSKSVATFDINSDTISQAENLQESSMQATCLPSVSLLPETQKNFKKVLQLRSPTTTEIRSLKIHTDIEIKRGKGQDQVYKIFWNERVRKTAKNRNIPNKEIYRRTNEEWRLHRSKLLVNHAGKEDLVKDLVTPNNMQKKTEDGPKPAKKMKAATVPSNISRVKIASAKIENLQAEVNLKPDRSSEKNSP</sequence>
<reference evidence="1" key="1">
    <citation type="submission" date="2020-04" db="EMBL/GenBank/DDBJ databases">
        <authorList>
            <person name="Alioto T."/>
            <person name="Alioto T."/>
            <person name="Gomez Garrido J."/>
        </authorList>
    </citation>
    <scope>NUCLEOTIDE SEQUENCE</scope>
    <source>
        <strain evidence="1">A484AB</strain>
    </source>
</reference>
<gene>
    <name evidence="1" type="ORF">PACLA_8A060317</name>
</gene>
<dbReference type="EMBL" id="CACRXK020005096">
    <property type="protein sequence ID" value="CAB4005101.1"/>
    <property type="molecule type" value="Genomic_DNA"/>
</dbReference>
<keyword evidence="2" id="KW-1185">Reference proteome</keyword>
<protein>
    <submittedName>
        <fullName evidence="1">Uncharacterized protein</fullName>
    </submittedName>
</protein>
<dbReference type="Proteomes" id="UP001152795">
    <property type="component" value="Unassembled WGS sequence"/>
</dbReference>